<dbReference type="RefSeq" id="WP_204368149.1">
    <property type="nucleotide sequence ID" value="NZ_JAIQ01000165.1"/>
</dbReference>
<comment type="caution">
    <text evidence="3">The sequence shown here is derived from an EMBL/GenBank/DDBJ whole genome shotgun (WGS) entry which is preliminary data.</text>
</comment>
<evidence type="ECO:0000313" key="4">
    <source>
        <dbReference type="Proteomes" id="UP000035514"/>
    </source>
</evidence>
<dbReference type="GO" id="GO:0051276">
    <property type="term" value="P:chromosome organization"/>
    <property type="evidence" value="ECO:0007669"/>
    <property type="project" value="InterPro"/>
</dbReference>
<dbReference type="PANTHER" id="PTHR41328">
    <property type="entry name" value="TERMINASE SMALL SUBUNIT-RELATED"/>
    <property type="match status" value="1"/>
</dbReference>
<reference evidence="3 4" key="1">
    <citation type="submission" date="2014-01" db="EMBL/GenBank/DDBJ databases">
        <title>Development of a Comparative Genomic Fingerprinting Assay for High Resolution Genotyping of Arcobacter butzleri.</title>
        <authorList>
            <person name="Webb A.L."/>
            <person name="Inglis G.D."/>
            <person name="Kruczkiewicz P."/>
            <person name="Selinger L.B."/>
            <person name="Taboada E.N."/>
        </authorList>
    </citation>
    <scope>NUCLEOTIDE SEQUENCE [LARGE SCALE GENOMIC DNA]</scope>
    <source>
        <strain evidence="3 4">L348</strain>
    </source>
</reference>
<dbReference type="Pfam" id="PF03592">
    <property type="entry name" value="Terminase_2"/>
    <property type="match status" value="1"/>
</dbReference>
<dbReference type="Proteomes" id="UP000035514">
    <property type="component" value="Unassembled WGS sequence"/>
</dbReference>
<gene>
    <name evidence="3" type="ORF">AA20_11485</name>
</gene>
<evidence type="ECO:0000256" key="1">
    <source>
        <dbReference type="ARBA" id="ARBA00022612"/>
    </source>
</evidence>
<keyword evidence="1" id="KW-1188">Viral release from host cell</keyword>
<proteinExistence type="predicted"/>
<dbReference type="InterPro" id="IPR052404">
    <property type="entry name" value="SPP1-like_terminase"/>
</dbReference>
<dbReference type="PANTHER" id="PTHR41328:SF2">
    <property type="entry name" value="TERMINASE SMALL SUBUNIT"/>
    <property type="match status" value="1"/>
</dbReference>
<dbReference type="Gene3D" id="1.10.10.1400">
    <property type="entry name" value="Terminase, small subunit, N-terminal DNA-binding domain, HTH motif"/>
    <property type="match status" value="1"/>
</dbReference>
<accession>A0A0G9JR37</accession>
<evidence type="ECO:0000256" key="2">
    <source>
        <dbReference type="ARBA" id="ARBA00023219"/>
    </source>
</evidence>
<protein>
    <recommendedName>
        <fullName evidence="5">Terminase</fullName>
    </recommendedName>
</protein>
<dbReference type="InterPro" id="IPR038713">
    <property type="entry name" value="Terminase_Gp1_N_sf"/>
</dbReference>
<dbReference type="PATRIC" id="fig|1447256.3.peg.2252"/>
<name>A0A0G9JR37_9BACT</name>
<dbReference type="EMBL" id="JAIQ01000165">
    <property type="protein sequence ID" value="KLD96711.1"/>
    <property type="molecule type" value="Genomic_DNA"/>
</dbReference>
<evidence type="ECO:0000313" key="3">
    <source>
        <dbReference type="EMBL" id="KLD96711.1"/>
    </source>
</evidence>
<dbReference type="InterPro" id="IPR005335">
    <property type="entry name" value="Terminase_ssu"/>
</dbReference>
<dbReference type="AlphaFoldDB" id="A0A0G9JR37"/>
<organism evidence="3 4">
    <name type="scientific">Aliarcobacter butzleri L348</name>
    <dbReference type="NCBI Taxonomy" id="1447256"/>
    <lineage>
        <taxon>Bacteria</taxon>
        <taxon>Pseudomonadati</taxon>
        <taxon>Campylobacterota</taxon>
        <taxon>Epsilonproteobacteria</taxon>
        <taxon>Campylobacterales</taxon>
        <taxon>Arcobacteraceae</taxon>
        <taxon>Aliarcobacter</taxon>
    </lineage>
</organism>
<sequence>MSLKLTPKQKLFCDYYLISLNATEASIKAGYSKKTAKEIGAENLTKPNIKEYLQNSMNKRAEKLEITADKVIGEIAKLAFANTTDILEITDTSIKIKDLSKLDTTCIASAEEVFDKDGCRVGVKVKLHDKTKNLELLGRHLGLFKDKVEHSFDEKVENWLRGNK</sequence>
<keyword evidence="2" id="KW-0231">Viral genome packaging</keyword>
<evidence type="ECO:0008006" key="5">
    <source>
        <dbReference type="Google" id="ProtNLM"/>
    </source>
</evidence>